<organism evidence="1 2">
    <name type="scientific">Nocardioides taihuensis</name>
    <dbReference type="NCBI Taxonomy" id="1835606"/>
    <lineage>
        <taxon>Bacteria</taxon>
        <taxon>Bacillati</taxon>
        <taxon>Actinomycetota</taxon>
        <taxon>Actinomycetes</taxon>
        <taxon>Propionibacteriales</taxon>
        <taxon>Nocardioidaceae</taxon>
        <taxon>Nocardioides</taxon>
    </lineage>
</organism>
<gene>
    <name evidence="1" type="ORF">ACFPGP_14565</name>
</gene>
<proteinExistence type="predicted"/>
<comment type="caution">
    <text evidence="1">The sequence shown here is derived from an EMBL/GenBank/DDBJ whole genome shotgun (WGS) entry which is preliminary data.</text>
</comment>
<accession>A0ABW0BKX7</accession>
<dbReference type="EMBL" id="JBHSKD010000018">
    <property type="protein sequence ID" value="MFC5177903.1"/>
    <property type="molecule type" value="Genomic_DNA"/>
</dbReference>
<dbReference type="Proteomes" id="UP001596087">
    <property type="component" value="Unassembled WGS sequence"/>
</dbReference>
<evidence type="ECO:0000313" key="2">
    <source>
        <dbReference type="Proteomes" id="UP001596087"/>
    </source>
</evidence>
<evidence type="ECO:0000313" key="1">
    <source>
        <dbReference type="EMBL" id="MFC5177903.1"/>
    </source>
</evidence>
<sequence>MRPQPDCLGHLDVSPPLNAAEATYLRTLRPPLDPDDVGSALGRPASGCCWTVCREGCCLLLDEVTRNGDEVAWLRWIISHLLKRGADAARSRNLRFDRFTFDHTVSGVVVGSRGRGELFALTVRANRVSERLLTATPQARPSGRHGARAVVIDLATRRPTRR</sequence>
<dbReference type="RefSeq" id="WP_378591338.1">
    <property type="nucleotide sequence ID" value="NZ_JBHSKD010000018.1"/>
</dbReference>
<name>A0ABW0BKX7_9ACTN</name>
<reference evidence="2" key="1">
    <citation type="journal article" date="2019" name="Int. J. Syst. Evol. Microbiol.">
        <title>The Global Catalogue of Microorganisms (GCM) 10K type strain sequencing project: providing services to taxonomists for standard genome sequencing and annotation.</title>
        <authorList>
            <consortium name="The Broad Institute Genomics Platform"/>
            <consortium name="The Broad Institute Genome Sequencing Center for Infectious Disease"/>
            <person name="Wu L."/>
            <person name="Ma J."/>
        </authorList>
    </citation>
    <scope>NUCLEOTIDE SEQUENCE [LARGE SCALE GENOMIC DNA]</scope>
    <source>
        <strain evidence="2">DFY41</strain>
    </source>
</reference>
<protein>
    <submittedName>
        <fullName evidence="1">Uncharacterized protein</fullName>
    </submittedName>
</protein>
<keyword evidence="2" id="KW-1185">Reference proteome</keyword>